<keyword evidence="2" id="KW-1185">Reference proteome</keyword>
<evidence type="ECO:0000313" key="2">
    <source>
        <dbReference type="Proteomes" id="UP000809137"/>
    </source>
</evidence>
<comment type="caution">
    <text evidence="1">The sequence shown here is derived from an EMBL/GenBank/DDBJ whole genome shotgun (WGS) entry which is preliminary data.</text>
</comment>
<gene>
    <name evidence="1" type="ORF">JJB79_03475</name>
</gene>
<reference evidence="1 2" key="1">
    <citation type="submission" date="2021-01" db="EMBL/GenBank/DDBJ databases">
        <title>Complete genome sequence of Pantoea eucrina OB49, a heavy metal tolerant bacterium with PGPR potential isolated from wheat in Algeria.</title>
        <authorList>
            <person name="Lekired A."/>
            <person name="Ouzari I.H."/>
        </authorList>
    </citation>
    <scope>NUCLEOTIDE SEQUENCE [LARGE SCALE GENOMIC DNA]</scope>
    <source>
        <strain evidence="1 2">OB49</strain>
    </source>
</reference>
<proteinExistence type="predicted"/>
<protein>
    <submittedName>
        <fullName evidence="1">Uncharacterized protein</fullName>
    </submittedName>
</protein>
<name>A0ABS1Z264_9GAMM</name>
<accession>A0ABS1Z264</accession>
<organism evidence="1 2">
    <name type="scientific">Pantoea eucrina</name>
    <dbReference type="NCBI Taxonomy" id="472693"/>
    <lineage>
        <taxon>Bacteria</taxon>
        <taxon>Pseudomonadati</taxon>
        <taxon>Pseudomonadota</taxon>
        <taxon>Gammaproteobacteria</taxon>
        <taxon>Enterobacterales</taxon>
        <taxon>Erwiniaceae</taxon>
        <taxon>Pantoea</taxon>
    </lineage>
</organism>
<sequence>MCKTQHAHKSTVVPALSRTCIDPVDIALFQAAVFYCDPTLLKFFGLKPDDVQLKDQLAVMGKYSADRNAQRRHEQSKVNKQLKALTKEPEIASPLPTFQRHAGVSKLALKNVT</sequence>
<dbReference type="Proteomes" id="UP000809137">
    <property type="component" value="Unassembled WGS sequence"/>
</dbReference>
<dbReference type="RefSeq" id="WP_144380281.1">
    <property type="nucleotide sequence ID" value="NZ_JAFCXS010000001.1"/>
</dbReference>
<evidence type="ECO:0000313" key="1">
    <source>
        <dbReference type="EMBL" id="MBM0746487.1"/>
    </source>
</evidence>
<dbReference type="EMBL" id="JAFCXS010000001">
    <property type="protein sequence ID" value="MBM0746487.1"/>
    <property type="molecule type" value="Genomic_DNA"/>
</dbReference>